<dbReference type="Proteomes" id="UP000079169">
    <property type="component" value="Unplaced"/>
</dbReference>
<comment type="similarity">
    <text evidence="2">Belongs to the Integrator subunit 10 family.</text>
</comment>
<keyword evidence="4" id="KW-0539">Nucleus</keyword>
<accession>A0A1S3D247</accession>
<comment type="subcellular location">
    <subcellularLocation>
        <location evidence="1">Nucleus</location>
    </subcellularLocation>
</comment>
<dbReference type="RefSeq" id="XP_008472702.1">
    <property type="nucleotide sequence ID" value="XM_008474480.2"/>
</dbReference>
<evidence type="ECO:0000256" key="3">
    <source>
        <dbReference type="ARBA" id="ARBA00016811"/>
    </source>
</evidence>
<evidence type="ECO:0000256" key="2">
    <source>
        <dbReference type="ARBA" id="ARBA00010391"/>
    </source>
</evidence>
<proteinExistence type="inferred from homology"/>
<dbReference type="PANTHER" id="PTHR16055">
    <property type="entry name" value="INTEGRATOR COMPLEX SUBUNIT 10"/>
    <property type="match status" value="1"/>
</dbReference>
<dbReference type="OMA" id="PTERILW"/>
<dbReference type="CTD" id="55174"/>
<gene>
    <name evidence="6" type="primary">LOC103509847</name>
</gene>
<dbReference type="KEGG" id="dci:103509847"/>
<dbReference type="PANTHER" id="PTHR16055:SF2">
    <property type="entry name" value="INTEGRATOR COMPLEX SUBUNIT 10"/>
    <property type="match status" value="1"/>
</dbReference>
<reference evidence="6" key="1">
    <citation type="submission" date="2025-08" db="UniProtKB">
        <authorList>
            <consortium name="RefSeq"/>
        </authorList>
    </citation>
    <scope>IDENTIFICATION</scope>
</reference>
<dbReference type="GO" id="GO:0016180">
    <property type="term" value="P:snRNA processing"/>
    <property type="evidence" value="ECO:0007669"/>
    <property type="project" value="InterPro"/>
</dbReference>
<sequence>MSNEQYLIYQAKLALKQGDPYASKSWMITARTMFPDNFSVQFEVYEIEKTAGNTTECARCLSALFQSFPTERILWNEIQMIIQALRSDSLTPELQFYNDMFLSISEVIQKQILMKMAERTKDPMICPRRYR</sequence>
<evidence type="ECO:0000313" key="6">
    <source>
        <dbReference type="RefSeq" id="XP_008472702.1"/>
    </source>
</evidence>
<dbReference type="STRING" id="121845.A0A1S3D247"/>
<evidence type="ECO:0000256" key="4">
    <source>
        <dbReference type="ARBA" id="ARBA00023242"/>
    </source>
</evidence>
<dbReference type="GO" id="GO:0032039">
    <property type="term" value="C:integrator complex"/>
    <property type="evidence" value="ECO:0007669"/>
    <property type="project" value="InterPro"/>
</dbReference>
<dbReference type="Pfam" id="PF21045">
    <property type="entry name" value="INT10"/>
    <property type="match status" value="1"/>
</dbReference>
<dbReference type="AlphaFoldDB" id="A0A1S3D247"/>
<dbReference type="GeneID" id="103509847"/>
<name>A0A1S3D247_DIACI</name>
<evidence type="ECO:0000256" key="1">
    <source>
        <dbReference type="ARBA" id="ARBA00004123"/>
    </source>
</evidence>
<dbReference type="PaxDb" id="121845-A0A1S3D247"/>
<keyword evidence="5" id="KW-1185">Reference proteome</keyword>
<protein>
    <recommendedName>
        <fullName evidence="3">Integrator complex subunit 10</fullName>
    </recommendedName>
</protein>
<organism evidence="5 6">
    <name type="scientific">Diaphorina citri</name>
    <name type="common">Asian citrus psyllid</name>
    <dbReference type="NCBI Taxonomy" id="121845"/>
    <lineage>
        <taxon>Eukaryota</taxon>
        <taxon>Metazoa</taxon>
        <taxon>Ecdysozoa</taxon>
        <taxon>Arthropoda</taxon>
        <taxon>Hexapoda</taxon>
        <taxon>Insecta</taxon>
        <taxon>Pterygota</taxon>
        <taxon>Neoptera</taxon>
        <taxon>Paraneoptera</taxon>
        <taxon>Hemiptera</taxon>
        <taxon>Sternorrhyncha</taxon>
        <taxon>Psylloidea</taxon>
        <taxon>Psyllidae</taxon>
        <taxon>Diaphorininae</taxon>
        <taxon>Diaphorina</taxon>
    </lineage>
</organism>
<dbReference type="PRINTS" id="PR02106">
    <property type="entry name" value="INTSUBUNIT10"/>
</dbReference>
<evidence type="ECO:0000313" key="5">
    <source>
        <dbReference type="Proteomes" id="UP000079169"/>
    </source>
</evidence>
<dbReference type="InterPro" id="IPR026164">
    <property type="entry name" value="Int_cplx_su10"/>
</dbReference>